<protein>
    <submittedName>
        <fullName evidence="1">Uncharacterized protein</fullName>
    </submittedName>
</protein>
<sequence length="67" mass="7095">MSWINSGRDDPGSFAFAIVLIFMEAKSTVNPAGIGILLLSIGSGSTGVMRDGMSFLHPISNNKPNKK</sequence>
<dbReference type="EMBL" id="BAAAZK010000002">
    <property type="protein sequence ID" value="GAA4168720.1"/>
    <property type="molecule type" value="Genomic_DNA"/>
</dbReference>
<dbReference type="Proteomes" id="UP001500167">
    <property type="component" value="Unassembled WGS sequence"/>
</dbReference>
<evidence type="ECO:0000313" key="1">
    <source>
        <dbReference type="EMBL" id="GAA4168720.1"/>
    </source>
</evidence>
<reference evidence="2" key="1">
    <citation type="journal article" date="2019" name="Int. J. Syst. Evol. Microbiol.">
        <title>The Global Catalogue of Microorganisms (GCM) 10K type strain sequencing project: providing services to taxonomists for standard genome sequencing and annotation.</title>
        <authorList>
            <consortium name="The Broad Institute Genomics Platform"/>
            <consortium name="The Broad Institute Genome Sequencing Center for Infectious Disease"/>
            <person name="Wu L."/>
            <person name="Ma J."/>
        </authorList>
    </citation>
    <scope>NUCLEOTIDE SEQUENCE [LARGE SCALE GENOMIC DNA]</scope>
    <source>
        <strain evidence="2">JCM 16722</strain>
    </source>
</reference>
<gene>
    <name evidence="1" type="ORF">GCM10022218_04260</name>
</gene>
<comment type="caution">
    <text evidence="1">The sequence shown here is derived from an EMBL/GenBank/DDBJ whole genome shotgun (WGS) entry which is preliminary data.</text>
</comment>
<name>A0ABP7ZRK6_9SPHI</name>
<evidence type="ECO:0000313" key="2">
    <source>
        <dbReference type="Proteomes" id="UP001500167"/>
    </source>
</evidence>
<accession>A0ABP7ZRK6</accession>
<organism evidence="1 2">
    <name type="scientific">Sphingobacterium ginsenosidimutans</name>
    <dbReference type="NCBI Taxonomy" id="687845"/>
    <lineage>
        <taxon>Bacteria</taxon>
        <taxon>Pseudomonadati</taxon>
        <taxon>Bacteroidota</taxon>
        <taxon>Sphingobacteriia</taxon>
        <taxon>Sphingobacteriales</taxon>
        <taxon>Sphingobacteriaceae</taxon>
        <taxon>Sphingobacterium</taxon>
    </lineage>
</organism>
<proteinExistence type="predicted"/>
<keyword evidence="2" id="KW-1185">Reference proteome</keyword>